<protein>
    <recommendedName>
        <fullName evidence="3">Type II secretion system protein GspC N-terminal domain-containing protein</fullName>
    </recommendedName>
</protein>
<evidence type="ECO:0000313" key="2">
    <source>
        <dbReference type="Proteomes" id="UP000505355"/>
    </source>
</evidence>
<dbReference type="Proteomes" id="UP000505355">
    <property type="component" value="Chromosome"/>
</dbReference>
<proteinExistence type="predicted"/>
<dbReference type="RefSeq" id="WP_173415721.1">
    <property type="nucleotide sequence ID" value="NZ_CP054139.1"/>
</dbReference>
<accession>A0A7D4TPY2</accession>
<name>A0A7D4TPY2_9SPHI</name>
<dbReference type="EMBL" id="CP054139">
    <property type="protein sequence ID" value="QKJ31054.1"/>
    <property type="molecule type" value="Genomic_DNA"/>
</dbReference>
<reference evidence="1 2" key="1">
    <citation type="submission" date="2020-05" db="EMBL/GenBank/DDBJ databases">
        <title>Mucilaginibacter mali sp. nov.</title>
        <authorList>
            <person name="Kim H.S."/>
            <person name="Lee K.C."/>
            <person name="Suh M.K."/>
            <person name="Kim J.-S."/>
            <person name="Han K.-I."/>
            <person name="Eom M.K."/>
            <person name="Shin Y.K."/>
            <person name="Lee J.-S."/>
        </authorList>
    </citation>
    <scope>NUCLEOTIDE SEQUENCE [LARGE SCALE GENOMIC DNA]</scope>
    <source>
        <strain evidence="1 2">G2-14</strain>
    </source>
</reference>
<dbReference type="AlphaFoldDB" id="A0A7D4TPY2"/>
<gene>
    <name evidence="1" type="ORF">HQ865_15260</name>
</gene>
<evidence type="ECO:0000313" key="1">
    <source>
        <dbReference type="EMBL" id="QKJ31054.1"/>
    </source>
</evidence>
<evidence type="ECO:0008006" key="3">
    <source>
        <dbReference type="Google" id="ProtNLM"/>
    </source>
</evidence>
<organism evidence="1 2">
    <name type="scientific">Mucilaginibacter mali</name>
    <dbReference type="NCBI Taxonomy" id="2740462"/>
    <lineage>
        <taxon>Bacteria</taxon>
        <taxon>Pseudomonadati</taxon>
        <taxon>Bacteroidota</taxon>
        <taxon>Sphingobacteriia</taxon>
        <taxon>Sphingobacteriales</taxon>
        <taxon>Sphingobacteriaceae</taxon>
        <taxon>Mucilaginibacter</taxon>
    </lineage>
</organism>
<keyword evidence="2" id="KW-1185">Reference proteome</keyword>
<sequence>MKSKKMVYVLGGLVTLVWGLIIYRVFAAVYHNDDKIPLPVTTSTFKEPYDDHSLKPDTSKLTMSYRNPFSNEAKKDTTTVKVRADVKITKPVLPPAINWGFIKYSGFVRNPSSKKLVALVTINGRNTMLQEGETQDKVKLIKNMQDSIRISYNGTTKFIKLDNSTP</sequence>
<dbReference type="KEGG" id="mmab:HQ865_15260"/>